<dbReference type="RefSeq" id="WP_260192285.1">
    <property type="nucleotide sequence ID" value="NZ_JAFFZE010000014.1"/>
</dbReference>
<dbReference type="SUPFAM" id="SSF47413">
    <property type="entry name" value="lambda repressor-like DNA-binding domains"/>
    <property type="match status" value="1"/>
</dbReference>
<keyword evidence="2" id="KW-1185">Reference proteome</keyword>
<comment type="caution">
    <text evidence="1">The sequence shown here is derived from an EMBL/GenBank/DDBJ whole genome shotgun (WGS) entry which is preliminary data.</text>
</comment>
<evidence type="ECO:0000313" key="1">
    <source>
        <dbReference type="EMBL" id="MCT2584884.1"/>
    </source>
</evidence>
<dbReference type="InterPro" id="IPR010982">
    <property type="entry name" value="Lambda_DNA-bd_dom_sf"/>
</dbReference>
<reference evidence="1 2" key="1">
    <citation type="submission" date="2021-02" db="EMBL/GenBank/DDBJ databases">
        <title>Actinophytocola xerophila sp. nov., isolated from soil of cotton cropping field.</title>
        <authorList>
            <person name="Huang R."/>
            <person name="Chen X."/>
            <person name="Ge X."/>
            <person name="Liu W."/>
        </authorList>
    </citation>
    <scope>NUCLEOTIDE SEQUENCE [LARGE SCALE GENOMIC DNA]</scope>
    <source>
        <strain evidence="1 2">S1-96</strain>
    </source>
</reference>
<dbReference type="Proteomes" id="UP001156441">
    <property type="component" value="Unassembled WGS sequence"/>
</dbReference>
<accession>A0ABT2JBD8</accession>
<dbReference type="EMBL" id="JAFFZE010000014">
    <property type="protein sequence ID" value="MCT2584884.1"/>
    <property type="molecule type" value="Genomic_DNA"/>
</dbReference>
<name>A0ABT2JBD8_9PSEU</name>
<gene>
    <name evidence="1" type="ORF">JT362_17355</name>
</gene>
<protein>
    <recommendedName>
        <fullName evidence="3">Helix-turn-helix domain-containing protein</fullName>
    </recommendedName>
</protein>
<organism evidence="1 2">
    <name type="scientific">Actinophytocola gossypii</name>
    <dbReference type="NCBI Taxonomy" id="2812003"/>
    <lineage>
        <taxon>Bacteria</taxon>
        <taxon>Bacillati</taxon>
        <taxon>Actinomycetota</taxon>
        <taxon>Actinomycetes</taxon>
        <taxon>Pseudonocardiales</taxon>
        <taxon>Pseudonocardiaceae</taxon>
    </lineage>
</organism>
<evidence type="ECO:0008006" key="3">
    <source>
        <dbReference type="Google" id="ProtNLM"/>
    </source>
</evidence>
<proteinExistence type="predicted"/>
<evidence type="ECO:0000313" key="2">
    <source>
        <dbReference type="Proteomes" id="UP001156441"/>
    </source>
</evidence>
<sequence length="166" mass="18058">MARAKYTPEARRLLGKVVRQARIALGYTSHESFGAAVGRSARSIYGLEKGESGVGRSVWESVGYFLGQHLRGWSIDTPEAILAGEPVPELELIDPDKPAKARMDVAFSDAKADITALVGDDADADVVLRRVVHWRSRFRTLGLSDSDLFTVVAEAVKAASRTDDET</sequence>